<keyword evidence="2 10" id="KW-0004">4Fe-4S</keyword>
<dbReference type="EC" id="4.2.99.18" evidence="10"/>
<keyword evidence="10" id="KW-0238">DNA-binding</keyword>
<evidence type="ECO:0000259" key="12">
    <source>
        <dbReference type="SMART" id="SM00478"/>
    </source>
</evidence>
<comment type="function">
    <text evidence="10">DNA repair enzyme that has both DNA N-glycosylase activity and AP-lyase activity. The DNA N-glycosylase activity releases various damaged pyrimidines from DNA by cleaving the N-glycosidic bond, leaving an AP (apurinic/apyrimidinic) site. The AP-lyase activity cleaves the phosphodiester bond 3' to the AP site by a beta-elimination, leaving a 3'-terminal unsaturated sugar and a product with a terminal 5'-phosphate.</text>
</comment>
<keyword evidence="5 10" id="KW-0378">Hydrolase</keyword>
<keyword evidence="4 10" id="KW-0227">DNA damage</keyword>
<comment type="cofactor">
    <cofactor evidence="10">
        <name>[4Fe-4S] cluster</name>
        <dbReference type="ChEBI" id="CHEBI:49883"/>
    </cofactor>
    <text evidence="10">Binds 1 [4Fe-4S] cluster.</text>
</comment>
<dbReference type="InterPro" id="IPR004035">
    <property type="entry name" value="Endouclease-III_FeS-bd_BS"/>
</dbReference>
<dbReference type="GO" id="GO:0019104">
    <property type="term" value="F:DNA N-glycosylase activity"/>
    <property type="evidence" value="ECO:0007669"/>
    <property type="project" value="UniProtKB-UniRule"/>
</dbReference>
<dbReference type="InterPro" id="IPR000445">
    <property type="entry name" value="HhH_motif"/>
</dbReference>
<dbReference type="FunFam" id="1.10.340.30:FF:000001">
    <property type="entry name" value="Endonuclease III"/>
    <property type="match status" value="1"/>
</dbReference>
<evidence type="ECO:0000256" key="6">
    <source>
        <dbReference type="ARBA" id="ARBA00023004"/>
    </source>
</evidence>
<evidence type="ECO:0000256" key="10">
    <source>
        <dbReference type="HAMAP-Rule" id="MF_00942"/>
    </source>
</evidence>
<dbReference type="PANTHER" id="PTHR10359:SF18">
    <property type="entry name" value="ENDONUCLEASE III"/>
    <property type="match status" value="1"/>
</dbReference>
<dbReference type="EMBL" id="ACIP02000001">
    <property type="protein sequence ID" value="EEP28986.1"/>
    <property type="molecule type" value="Genomic_DNA"/>
</dbReference>
<feature type="binding site" evidence="10">
    <location>
        <position position="289"/>
    </location>
    <ligand>
        <name>[4Fe-4S] cluster</name>
        <dbReference type="ChEBI" id="CHEBI:49883"/>
    </ligand>
</feature>
<gene>
    <name evidence="10" type="primary">nth</name>
    <name evidence="13" type="ORF">GCWU000342_00336</name>
</gene>
<feature type="binding site" evidence="10">
    <location>
        <position position="280"/>
    </location>
    <ligand>
        <name>[4Fe-4S] cluster</name>
        <dbReference type="ChEBI" id="CHEBI:49883"/>
    </ligand>
</feature>
<dbReference type="CDD" id="cd00056">
    <property type="entry name" value="ENDO3c"/>
    <property type="match status" value="1"/>
</dbReference>
<evidence type="ECO:0000256" key="8">
    <source>
        <dbReference type="ARBA" id="ARBA00023204"/>
    </source>
</evidence>
<dbReference type="SMART" id="SM00478">
    <property type="entry name" value="ENDO3c"/>
    <property type="match status" value="1"/>
</dbReference>
<evidence type="ECO:0000256" key="4">
    <source>
        <dbReference type="ARBA" id="ARBA00022763"/>
    </source>
</evidence>
<dbReference type="GO" id="GO:0006285">
    <property type="term" value="P:base-excision repair, AP site formation"/>
    <property type="evidence" value="ECO:0007669"/>
    <property type="project" value="TreeGrafter"/>
</dbReference>
<dbReference type="Proteomes" id="UP000003494">
    <property type="component" value="Unassembled WGS sequence"/>
</dbReference>
<evidence type="ECO:0000256" key="3">
    <source>
        <dbReference type="ARBA" id="ARBA00022723"/>
    </source>
</evidence>
<dbReference type="Pfam" id="PF00730">
    <property type="entry name" value="HhH-GPD"/>
    <property type="match status" value="1"/>
</dbReference>
<comment type="similarity">
    <text evidence="1 10">Belongs to the Nth/MutY family.</text>
</comment>
<evidence type="ECO:0000256" key="7">
    <source>
        <dbReference type="ARBA" id="ARBA00023014"/>
    </source>
</evidence>
<dbReference type="SMART" id="SM00525">
    <property type="entry name" value="FES"/>
    <property type="match status" value="1"/>
</dbReference>
<keyword evidence="8 10" id="KW-0234">DNA repair</keyword>
<evidence type="ECO:0000256" key="2">
    <source>
        <dbReference type="ARBA" id="ARBA00022485"/>
    </source>
</evidence>
<reference evidence="13" key="1">
    <citation type="submission" date="2009-04" db="EMBL/GenBank/DDBJ databases">
        <authorList>
            <person name="Weinstock G."/>
            <person name="Sodergren E."/>
            <person name="Clifton S."/>
            <person name="Fulton L."/>
            <person name="Fulton B."/>
            <person name="Courtney L."/>
            <person name="Fronick C."/>
            <person name="Harrison M."/>
            <person name="Strong C."/>
            <person name="Farmer C."/>
            <person name="Delahaunty K."/>
            <person name="Markovic C."/>
            <person name="Hall O."/>
            <person name="Minx P."/>
            <person name="Tomlinson C."/>
            <person name="Mitreva M."/>
            <person name="Nelson J."/>
            <person name="Hou S."/>
            <person name="Wollam A."/>
            <person name="Pepin K.H."/>
            <person name="Johnson M."/>
            <person name="Bhonagiri V."/>
            <person name="Nash W.E."/>
            <person name="Warren W."/>
            <person name="Chinwalla A."/>
            <person name="Mardis E.R."/>
            <person name="Wilson R.K."/>
        </authorList>
    </citation>
    <scope>NUCLEOTIDE SEQUENCE [LARGE SCALE GENOMIC DNA]</scope>
    <source>
        <strain evidence="13">DSM 14600</strain>
    </source>
</reference>
<feature type="compositionally biased region" description="Basic and acidic residues" evidence="11">
    <location>
        <begin position="42"/>
        <end position="61"/>
    </location>
</feature>
<evidence type="ECO:0000313" key="13">
    <source>
        <dbReference type="EMBL" id="EEP28986.1"/>
    </source>
</evidence>
<feature type="compositionally biased region" description="Basic and acidic residues" evidence="11">
    <location>
        <begin position="72"/>
        <end position="82"/>
    </location>
</feature>
<dbReference type="Gene3D" id="1.10.1670.10">
    <property type="entry name" value="Helix-hairpin-Helix base-excision DNA repair enzymes (C-terminal)"/>
    <property type="match status" value="1"/>
</dbReference>
<keyword evidence="14" id="KW-1185">Reference proteome</keyword>
<dbReference type="HOGENOM" id="CLU_012862_3_3_9"/>
<dbReference type="HAMAP" id="MF_00942">
    <property type="entry name" value="Nth"/>
    <property type="match status" value="1"/>
</dbReference>
<keyword evidence="7 10" id="KW-0411">Iron-sulfur</keyword>
<dbReference type="GO" id="GO:0140078">
    <property type="term" value="F:class I DNA-(apurinic or apyrimidinic site) endonuclease activity"/>
    <property type="evidence" value="ECO:0007669"/>
    <property type="project" value="UniProtKB-EC"/>
</dbReference>
<dbReference type="InterPro" id="IPR005759">
    <property type="entry name" value="Nth"/>
</dbReference>
<dbReference type="PANTHER" id="PTHR10359">
    <property type="entry name" value="A/G-SPECIFIC ADENINE GLYCOSYLASE/ENDONUCLEASE III"/>
    <property type="match status" value="1"/>
</dbReference>
<feature type="domain" description="HhH-GPD" evidence="12">
    <location>
        <begin position="123"/>
        <end position="271"/>
    </location>
</feature>
<dbReference type="Gene3D" id="1.10.340.30">
    <property type="entry name" value="Hypothetical protein, domain 2"/>
    <property type="match status" value="1"/>
</dbReference>
<feature type="binding site" evidence="10">
    <location>
        <position position="283"/>
    </location>
    <ligand>
        <name>[4Fe-4S] cluster</name>
        <dbReference type="ChEBI" id="CHEBI:49883"/>
    </ligand>
</feature>
<organism evidence="13 14">
    <name type="scientific">Shuttleworthella satelles DSM 14600</name>
    <dbReference type="NCBI Taxonomy" id="626523"/>
    <lineage>
        <taxon>Bacteria</taxon>
        <taxon>Bacillati</taxon>
        <taxon>Bacillota</taxon>
        <taxon>Clostridia</taxon>
        <taxon>Lachnospirales</taxon>
        <taxon>Lachnospiraceae</taxon>
        <taxon>Shuttleworthella</taxon>
    </lineage>
</organism>
<evidence type="ECO:0000256" key="1">
    <source>
        <dbReference type="ARBA" id="ARBA00008343"/>
    </source>
</evidence>
<dbReference type="SUPFAM" id="SSF48150">
    <property type="entry name" value="DNA-glycosylase"/>
    <property type="match status" value="1"/>
</dbReference>
<evidence type="ECO:0000313" key="14">
    <source>
        <dbReference type="Proteomes" id="UP000003494"/>
    </source>
</evidence>
<keyword evidence="3 10" id="KW-0479">Metal-binding</keyword>
<dbReference type="InterPro" id="IPR011257">
    <property type="entry name" value="DNA_glycosylase"/>
</dbReference>
<dbReference type="InterPro" id="IPR023170">
    <property type="entry name" value="HhH_base_excis_C"/>
</dbReference>
<comment type="caution">
    <text evidence="13">The sequence shown here is derived from an EMBL/GenBank/DDBJ whole genome shotgun (WGS) entry which is preliminary data.</text>
</comment>
<protein>
    <recommendedName>
        <fullName evidence="10">Endonuclease III</fullName>
        <ecNumber evidence="10">4.2.99.18</ecNumber>
    </recommendedName>
    <alternativeName>
        <fullName evidence="10">DNA-(apurinic or apyrimidinic site) lyase</fullName>
    </alternativeName>
</protein>
<keyword evidence="13" id="KW-0255">Endonuclease</keyword>
<proteinExistence type="inferred from homology"/>
<dbReference type="PROSITE" id="PS00764">
    <property type="entry name" value="ENDONUCLEASE_III_1"/>
    <property type="match status" value="1"/>
</dbReference>
<keyword evidence="10" id="KW-0456">Lyase</keyword>
<comment type="catalytic activity">
    <reaction evidence="10">
        <text>2'-deoxyribonucleotide-(2'-deoxyribose 5'-phosphate)-2'-deoxyribonucleotide-DNA = a 3'-end 2'-deoxyribonucleotide-(2,3-dehydro-2,3-deoxyribose 5'-phosphate)-DNA + a 5'-end 5'-phospho-2'-deoxyribonucleoside-DNA + H(+)</text>
        <dbReference type="Rhea" id="RHEA:66592"/>
        <dbReference type="Rhea" id="RHEA-COMP:13180"/>
        <dbReference type="Rhea" id="RHEA-COMP:16897"/>
        <dbReference type="Rhea" id="RHEA-COMP:17067"/>
        <dbReference type="ChEBI" id="CHEBI:15378"/>
        <dbReference type="ChEBI" id="CHEBI:136412"/>
        <dbReference type="ChEBI" id="CHEBI:157695"/>
        <dbReference type="ChEBI" id="CHEBI:167181"/>
        <dbReference type="EC" id="4.2.99.18"/>
    </reaction>
</comment>
<feature type="binding site" evidence="10">
    <location>
        <position position="273"/>
    </location>
    <ligand>
        <name>[4Fe-4S] cluster</name>
        <dbReference type="ChEBI" id="CHEBI:49883"/>
    </ligand>
</feature>
<sequence length="300" mass="33985">MSSSDRKRQEKAWRAEIWEAAQTQMKQIRIEKTIIKRAYMRADQDAKRQGEEIKKGTKEKSQGLGKRKKADHKKELTPAQKRDLDRRRELALTCIDRLKRIYPDTRTTLTFADAWQLLISLRLAAQCTDKRVDQVTPGLYAVYPTVEAISQAPVEAIEKIVHPCGLGPSKARDIKACMTMLHEVYQDRVPDTMEELLRLPGVGRKSANLILGDVFGKPAVVTDTHCIRLSNRIGLVTDIKEPAKVEKELWKVLPDAEANQFCHRLVDHGRAVCMARSPRCEACILNDVCAFGQTVLTAEK</sequence>
<dbReference type="InterPro" id="IPR003265">
    <property type="entry name" value="HhH-GPD_domain"/>
</dbReference>
<dbReference type="STRING" id="626523.GCWU000342_00336"/>
<evidence type="ECO:0000256" key="5">
    <source>
        <dbReference type="ARBA" id="ARBA00022801"/>
    </source>
</evidence>
<keyword evidence="9 10" id="KW-0326">Glycosidase</keyword>
<dbReference type="Pfam" id="PF00633">
    <property type="entry name" value="HHH"/>
    <property type="match status" value="1"/>
</dbReference>
<keyword evidence="13" id="KW-0540">Nuclease</keyword>
<dbReference type="Pfam" id="PF10576">
    <property type="entry name" value="EndIII_4Fe-2S"/>
    <property type="match status" value="1"/>
</dbReference>
<accession>C4G8N9</accession>
<dbReference type="InterPro" id="IPR003651">
    <property type="entry name" value="Endonuclease3_FeS-loop_motif"/>
</dbReference>
<dbReference type="AlphaFoldDB" id="C4G8N9"/>
<evidence type="ECO:0000256" key="11">
    <source>
        <dbReference type="SAM" id="MobiDB-lite"/>
    </source>
</evidence>
<feature type="region of interest" description="Disordered" evidence="11">
    <location>
        <begin position="42"/>
        <end position="82"/>
    </location>
</feature>
<dbReference type="GO" id="GO:0003677">
    <property type="term" value="F:DNA binding"/>
    <property type="evidence" value="ECO:0007669"/>
    <property type="project" value="UniProtKB-UniRule"/>
</dbReference>
<name>C4G8N9_9FIRM</name>
<dbReference type="GO" id="GO:0046872">
    <property type="term" value="F:metal ion binding"/>
    <property type="evidence" value="ECO:0007669"/>
    <property type="project" value="UniProtKB-KW"/>
</dbReference>
<dbReference type="eggNOG" id="COG0177">
    <property type="taxonomic scope" value="Bacteria"/>
</dbReference>
<keyword evidence="6 10" id="KW-0408">Iron</keyword>
<evidence type="ECO:0000256" key="9">
    <source>
        <dbReference type="ARBA" id="ARBA00023295"/>
    </source>
</evidence>
<dbReference type="GO" id="GO:0051539">
    <property type="term" value="F:4 iron, 4 sulfur cluster binding"/>
    <property type="evidence" value="ECO:0007669"/>
    <property type="project" value="UniProtKB-UniRule"/>
</dbReference>